<dbReference type="Gene3D" id="2.40.100.10">
    <property type="entry name" value="Cyclophilin-like"/>
    <property type="match status" value="1"/>
</dbReference>
<keyword evidence="3" id="KW-0472">Membrane</keyword>
<keyword evidence="3" id="KW-0812">Transmembrane</keyword>
<evidence type="ECO:0000256" key="1">
    <source>
        <dbReference type="ARBA" id="ARBA00002388"/>
    </source>
</evidence>
<evidence type="ECO:0000256" key="2">
    <source>
        <dbReference type="RuleBase" id="RU363019"/>
    </source>
</evidence>
<dbReference type="PANTHER" id="PTHR45625">
    <property type="entry name" value="PEPTIDYL-PROLYL CIS-TRANS ISOMERASE-RELATED"/>
    <property type="match status" value="1"/>
</dbReference>
<dbReference type="AlphaFoldDB" id="A0A1W1ZPV5"/>
<evidence type="ECO:0000313" key="5">
    <source>
        <dbReference type="EMBL" id="SMC50426.1"/>
    </source>
</evidence>
<organism evidence="5 6">
    <name type="scientific">Kibdelosporangium aridum</name>
    <dbReference type="NCBI Taxonomy" id="2030"/>
    <lineage>
        <taxon>Bacteria</taxon>
        <taxon>Bacillati</taxon>
        <taxon>Actinomycetota</taxon>
        <taxon>Actinomycetes</taxon>
        <taxon>Pseudonocardiales</taxon>
        <taxon>Pseudonocardiaceae</taxon>
        <taxon>Kibdelosporangium</taxon>
    </lineage>
</organism>
<keyword evidence="2 5" id="KW-0413">Isomerase</keyword>
<evidence type="ECO:0000313" key="6">
    <source>
        <dbReference type="Proteomes" id="UP000192674"/>
    </source>
</evidence>
<dbReference type="GO" id="GO:0003755">
    <property type="term" value="F:peptidyl-prolyl cis-trans isomerase activity"/>
    <property type="evidence" value="ECO:0007669"/>
    <property type="project" value="UniProtKB-UniRule"/>
</dbReference>
<feature type="domain" description="PPIase cyclophilin-type" evidence="4">
    <location>
        <begin position="89"/>
        <end position="245"/>
    </location>
</feature>
<dbReference type="RefSeq" id="WP_084424208.1">
    <property type="nucleotide sequence ID" value="NZ_FWXV01000001.1"/>
</dbReference>
<dbReference type="InterPro" id="IPR044666">
    <property type="entry name" value="Cyclophilin_A-like"/>
</dbReference>
<keyword evidence="6" id="KW-1185">Reference proteome</keyword>
<sequence length="247" mass="25250">MTGSSRPLIIGAIAAAVVVVASVIVWVLVPSSVVAGVAVASNEPSVSTTNCDYSRVTDAPTANFVGLPADAARTPASGKVQVTLKTSQGDVPMTLDREQAPCTVGSLLHLAEKKYFDGTACHRITVFTEFKVLQCGDPTGSGGAGPGYEFDDELPTGLRAAGDGKVIYPKGTVAMANAGPDTNGSQFFLVYADTPLAPNYPVFGTYDSTGQATIDKVAAGGVAPDSETQGDGKPAIPITIEKVTVGR</sequence>
<reference evidence="5 6" key="1">
    <citation type="submission" date="2017-04" db="EMBL/GenBank/DDBJ databases">
        <authorList>
            <person name="Afonso C.L."/>
            <person name="Miller P.J."/>
            <person name="Scott M.A."/>
            <person name="Spackman E."/>
            <person name="Goraichik I."/>
            <person name="Dimitrov K.M."/>
            <person name="Suarez D.L."/>
            <person name="Swayne D.E."/>
        </authorList>
    </citation>
    <scope>NUCLEOTIDE SEQUENCE [LARGE SCALE GENOMIC DNA]</scope>
    <source>
        <strain evidence="5 6">DSM 43828</strain>
    </source>
</reference>
<dbReference type="CDD" id="cd00317">
    <property type="entry name" value="cyclophilin"/>
    <property type="match status" value="1"/>
</dbReference>
<keyword evidence="2" id="KW-0697">Rotamase</keyword>
<name>A0A1W1ZPV5_KIBAR</name>
<dbReference type="PRINTS" id="PR00153">
    <property type="entry name" value="CSAPPISMRASE"/>
</dbReference>
<dbReference type="EC" id="5.2.1.8" evidence="2"/>
<gene>
    <name evidence="5" type="ORF">SAMN05661093_00255</name>
</gene>
<dbReference type="PANTHER" id="PTHR45625:SF3">
    <property type="entry name" value="PEPTIDYL-PROLYL CIS-TRANS ISOMERASE B-RELATED"/>
    <property type="match status" value="1"/>
</dbReference>
<evidence type="ECO:0000256" key="3">
    <source>
        <dbReference type="SAM" id="Phobius"/>
    </source>
</evidence>
<keyword evidence="3" id="KW-1133">Transmembrane helix</keyword>
<dbReference type="SUPFAM" id="SSF50891">
    <property type="entry name" value="Cyclophilin-like"/>
    <property type="match status" value="1"/>
</dbReference>
<dbReference type="InterPro" id="IPR029000">
    <property type="entry name" value="Cyclophilin-like_dom_sf"/>
</dbReference>
<comment type="catalytic activity">
    <reaction evidence="2">
        <text>[protein]-peptidylproline (omega=180) = [protein]-peptidylproline (omega=0)</text>
        <dbReference type="Rhea" id="RHEA:16237"/>
        <dbReference type="Rhea" id="RHEA-COMP:10747"/>
        <dbReference type="Rhea" id="RHEA-COMP:10748"/>
        <dbReference type="ChEBI" id="CHEBI:83833"/>
        <dbReference type="ChEBI" id="CHEBI:83834"/>
        <dbReference type="EC" id="5.2.1.8"/>
    </reaction>
</comment>
<dbReference type="InterPro" id="IPR002130">
    <property type="entry name" value="Cyclophilin-type_PPIase_dom"/>
</dbReference>
<dbReference type="Proteomes" id="UP000192674">
    <property type="component" value="Unassembled WGS sequence"/>
</dbReference>
<comment type="function">
    <text evidence="1 2">PPIases accelerate the folding of proteins. It catalyzes the cis-trans isomerization of proline imidic peptide bonds in oligopeptides.</text>
</comment>
<evidence type="ECO:0000259" key="4">
    <source>
        <dbReference type="PROSITE" id="PS50072"/>
    </source>
</evidence>
<proteinExistence type="inferred from homology"/>
<dbReference type="PROSITE" id="PS50072">
    <property type="entry name" value="CSA_PPIASE_2"/>
    <property type="match status" value="1"/>
</dbReference>
<protein>
    <recommendedName>
        <fullName evidence="2">Peptidyl-prolyl cis-trans isomerase</fullName>
        <shortName evidence="2">PPIase</shortName>
        <ecNumber evidence="2">5.2.1.8</ecNumber>
    </recommendedName>
</protein>
<dbReference type="OrthoDB" id="5507614at2"/>
<dbReference type="EMBL" id="FWXV01000001">
    <property type="protein sequence ID" value="SMC50426.1"/>
    <property type="molecule type" value="Genomic_DNA"/>
</dbReference>
<accession>A0A1W1ZPV5</accession>
<dbReference type="Pfam" id="PF00160">
    <property type="entry name" value="Pro_isomerase"/>
    <property type="match status" value="1"/>
</dbReference>
<feature type="transmembrane region" description="Helical" evidence="3">
    <location>
        <begin position="7"/>
        <end position="29"/>
    </location>
</feature>
<comment type="similarity">
    <text evidence="2">Belongs to the cyclophilin-type PPIase family.</text>
</comment>